<dbReference type="EMBL" id="NSIT01000226">
    <property type="protein sequence ID" value="PJE78226.1"/>
    <property type="molecule type" value="Genomic_DNA"/>
</dbReference>
<dbReference type="InterPro" id="IPR027417">
    <property type="entry name" value="P-loop_NTPase"/>
</dbReference>
<comment type="caution">
    <text evidence="7">The sequence shown here is derived from an EMBL/GenBank/DDBJ whole genome shotgun (WGS) entry which is preliminary data.</text>
</comment>
<evidence type="ECO:0000256" key="1">
    <source>
        <dbReference type="ARBA" id="ARBA00022485"/>
    </source>
</evidence>
<keyword evidence="7" id="KW-0347">Helicase</keyword>
<evidence type="ECO:0000259" key="6">
    <source>
        <dbReference type="PROSITE" id="PS51193"/>
    </source>
</evidence>
<keyword evidence="4" id="KW-0067">ATP-binding</keyword>
<dbReference type="GO" id="GO:0016818">
    <property type="term" value="F:hydrolase activity, acting on acid anhydrides, in phosphorus-containing anhydrides"/>
    <property type="evidence" value="ECO:0007669"/>
    <property type="project" value="InterPro"/>
</dbReference>
<dbReference type="GO" id="GO:0006281">
    <property type="term" value="P:DNA repair"/>
    <property type="evidence" value="ECO:0007669"/>
    <property type="project" value="TreeGrafter"/>
</dbReference>
<evidence type="ECO:0000256" key="5">
    <source>
        <dbReference type="ARBA" id="ARBA00023125"/>
    </source>
</evidence>
<keyword evidence="1" id="KW-0411">Iron-sulfur</keyword>
<dbReference type="InterPro" id="IPR039000">
    <property type="entry name" value="DinG_proteobact"/>
</dbReference>
<evidence type="ECO:0000256" key="2">
    <source>
        <dbReference type="ARBA" id="ARBA00022741"/>
    </source>
</evidence>
<keyword evidence="5" id="KW-0238">DNA-binding</keyword>
<keyword evidence="2" id="KW-0547">Nucleotide-binding</keyword>
<name>A0A2H9T4T8_9ZZZZ</name>
<dbReference type="GO" id="GO:0051539">
    <property type="term" value="F:4 iron, 4 sulfur cluster binding"/>
    <property type="evidence" value="ECO:0007669"/>
    <property type="project" value="UniProtKB-KW"/>
</dbReference>
<dbReference type="NCBIfam" id="NF008729">
    <property type="entry name" value="PRK11747.1"/>
    <property type="match status" value="1"/>
</dbReference>
<dbReference type="GO" id="GO:0003677">
    <property type="term" value="F:DNA binding"/>
    <property type="evidence" value="ECO:0007669"/>
    <property type="project" value="UniProtKB-KW"/>
</dbReference>
<accession>A0A2H9T4T8</accession>
<keyword evidence="1" id="KW-0004">4Fe-4S</keyword>
<dbReference type="SUPFAM" id="SSF52540">
    <property type="entry name" value="P-loop containing nucleoside triphosphate hydrolases"/>
    <property type="match status" value="1"/>
</dbReference>
<evidence type="ECO:0000256" key="3">
    <source>
        <dbReference type="ARBA" id="ARBA00022801"/>
    </source>
</evidence>
<protein>
    <submittedName>
        <fullName evidence="7">Putative ATP-dependent helicase DinG</fullName>
        <ecNumber evidence="7">3.6.4.12</ecNumber>
    </submittedName>
</protein>
<dbReference type="GO" id="GO:0005524">
    <property type="term" value="F:ATP binding"/>
    <property type="evidence" value="ECO:0007669"/>
    <property type="project" value="UniProtKB-KW"/>
</dbReference>
<gene>
    <name evidence="7" type="primary">dinG</name>
    <name evidence="7" type="ORF">CI610_02842</name>
</gene>
<dbReference type="InterPro" id="IPR006555">
    <property type="entry name" value="ATP-dep_Helicase_C"/>
</dbReference>
<dbReference type="EC" id="3.6.4.12" evidence="7"/>
<dbReference type="PANTHER" id="PTHR11472:SF59">
    <property type="entry name" value="ATP-DEPENDENT DNA HELICASE DING"/>
    <property type="match status" value="1"/>
</dbReference>
<dbReference type="InterPro" id="IPR045028">
    <property type="entry name" value="DinG/Rad3-like"/>
</dbReference>
<dbReference type="PROSITE" id="PS51193">
    <property type="entry name" value="HELICASE_ATP_BIND_2"/>
    <property type="match status" value="1"/>
</dbReference>
<organism evidence="7">
    <name type="scientific">invertebrate metagenome</name>
    <dbReference type="NCBI Taxonomy" id="1711999"/>
    <lineage>
        <taxon>unclassified sequences</taxon>
        <taxon>metagenomes</taxon>
        <taxon>organismal metagenomes</taxon>
    </lineage>
</organism>
<dbReference type="HAMAP" id="MF_02205">
    <property type="entry name" value="DinG_proteobact"/>
    <property type="match status" value="1"/>
</dbReference>
<dbReference type="GO" id="GO:0009432">
    <property type="term" value="P:SOS response"/>
    <property type="evidence" value="ECO:0007669"/>
    <property type="project" value="TreeGrafter"/>
</dbReference>
<proteinExistence type="inferred from homology"/>
<dbReference type="GO" id="GO:0033677">
    <property type="term" value="F:DNA/RNA helicase activity"/>
    <property type="evidence" value="ECO:0007669"/>
    <property type="project" value="TreeGrafter"/>
</dbReference>
<reference evidence="7" key="1">
    <citation type="journal article" date="2017" name="Appl. Environ. Microbiol.">
        <title>Molecular characterization of an Endozoicomonas-like organism causing infection in king scallop Pecten maximus L.</title>
        <authorList>
            <person name="Cano I."/>
            <person name="van Aerle R."/>
            <person name="Ross S."/>
            <person name="Verner-Jeffreys D.W."/>
            <person name="Paley R.K."/>
            <person name="Rimmer G."/>
            <person name="Ryder D."/>
            <person name="Hooper P."/>
            <person name="Stone D."/>
            <person name="Feist S.W."/>
        </authorList>
    </citation>
    <scope>NUCLEOTIDE SEQUENCE</scope>
</reference>
<keyword evidence="1" id="KW-0408">Iron</keyword>
<dbReference type="Gene3D" id="3.40.50.300">
    <property type="entry name" value="P-loop containing nucleotide triphosphate hydrolases"/>
    <property type="match status" value="2"/>
</dbReference>
<dbReference type="Pfam" id="PF13307">
    <property type="entry name" value="Helicase_C_2"/>
    <property type="match status" value="1"/>
</dbReference>
<evidence type="ECO:0000313" key="7">
    <source>
        <dbReference type="EMBL" id="PJE78226.1"/>
    </source>
</evidence>
<dbReference type="GO" id="GO:0003678">
    <property type="term" value="F:DNA helicase activity"/>
    <property type="evidence" value="ECO:0007669"/>
    <property type="project" value="UniProtKB-EC"/>
</dbReference>
<dbReference type="SMART" id="SM00491">
    <property type="entry name" value="HELICc2"/>
    <property type="match status" value="1"/>
</dbReference>
<dbReference type="InterPro" id="IPR014013">
    <property type="entry name" value="Helic_SF1/SF2_ATP-bd_DinG/Rad3"/>
</dbReference>
<dbReference type="PANTHER" id="PTHR11472">
    <property type="entry name" value="DNA REPAIR DEAD HELICASE RAD3/XP-D SUBFAMILY MEMBER"/>
    <property type="match status" value="1"/>
</dbReference>
<keyword evidence="1" id="KW-0479">Metal-binding</keyword>
<feature type="domain" description="Helicase ATP-binding" evidence="6">
    <location>
        <begin position="15"/>
        <end position="316"/>
    </location>
</feature>
<keyword evidence="3 7" id="KW-0378">Hydrolase</keyword>
<sequence>MLESTQKQAIQQAYSQYLEYRQLKPRRGQKLMIAEIARLLGDIQVNGEGQRCSDPAVAVIEAGTGTGKTVAYLLPAIVMAAEAKKTLVLSTATVTLQEQIVFRDLPDVLKNSGLSFSFQLAKGRGRYACISKLDRVLSAELETDSLMDMFAGQEASVSGMGKKSAGQERASRKLYQAMLEDFASSKWAGDRDSWSDVIDEEYWRMITTDHAQCTNRRCSYFHQCPFFKARACLDEADVIVVNHDIVMADLALGGGAILPDIKECLYVFDEGHHLPDKAIGHFACHSRIRGSISWLEKTDSYLKKKLRPVMQKSEMMDSVAALQLVLQELVAGYQQVRQLLEPVLAGQENIRNPRFISYRFQEGKIPEAIRHQACVLKGLLSNAIRIVDKISKTLNEAMDGKDSVLSSEIAQQLYPNIGAMALRLDKQQQLWSCYEKNSVDDGHEPPDARWIQWNESESGEEMEVFSSPVLPAGLLQDKLWQHCYSAVVTSATLASMDDFHSYRLRAGLPENTRYAIVPGAFRYHDVATLHIPVMSADPGNAESHTDNIVELLPSLLNSGTGILVLFASRRQMQQVYDGLTSSVQQTILLQDDYSRQELLKRHKERVDNQDHSVLFGLSSLSEGIDLPGNYCDHVIIAKIPFAVPDDPVNSALGEWLVSRGHNPFMEIAVPDAALRLIQACGRLLRTETDTGRVTLLDRRIVTKRYGQKMLDSLPSFCREIGYSVSQSNR</sequence>
<dbReference type="FunFam" id="3.40.50.300:FF:000437">
    <property type="entry name" value="ATP-dependent DNA helicase DinG"/>
    <property type="match status" value="1"/>
</dbReference>
<dbReference type="AlphaFoldDB" id="A0A2H9T4T8"/>
<evidence type="ECO:0000256" key="4">
    <source>
        <dbReference type="ARBA" id="ARBA00022840"/>
    </source>
</evidence>